<protein>
    <recommendedName>
        <fullName evidence="4">Helix-turn-helix domain-containing protein</fullName>
    </recommendedName>
</protein>
<dbReference type="EMBL" id="WHNZ01000004">
    <property type="protein sequence ID" value="NOU98420.1"/>
    <property type="molecule type" value="Genomic_DNA"/>
</dbReference>
<feature type="region of interest" description="Disordered" evidence="1">
    <location>
        <begin position="86"/>
        <end position="122"/>
    </location>
</feature>
<evidence type="ECO:0000256" key="1">
    <source>
        <dbReference type="SAM" id="MobiDB-lite"/>
    </source>
</evidence>
<evidence type="ECO:0000313" key="3">
    <source>
        <dbReference type="Proteomes" id="UP000618579"/>
    </source>
</evidence>
<comment type="caution">
    <text evidence="2">The sequence shown here is derived from an EMBL/GenBank/DDBJ whole genome shotgun (WGS) entry which is preliminary data.</text>
</comment>
<sequence>MSTNLSAITSVFELADLTPYERVTLIYLRTLSLEHASVFPSYETIAQKCGMVRRTAINVIKRLVDAGLITKEHRYRIVAADRKQTSNTYEVSAPSSNSPVETDELAPSNSPYNSNSFKPKQEEEYINKSTHEIDDIPYLPFENEIKRHKITSETRTAILAHMTEAGADIWHYSAEAIRRALKKATNRMRLGSGLYNPPKWIASAIRNEQMNLDIAGA</sequence>
<organism evidence="2 3">
    <name type="scientific">Paenibacillus planticolens</name>
    <dbReference type="NCBI Taxonomy" id="2654976"/>
    <lineage>
        <taxon>Bacteria</taxon>
        <taxon>Bacillati</taxon>
        <taxon>Bacillota</taxon>
        <taxon>Bacilli</taxon>
        <taxon>Bacillales</taxon>
        <taxon>Paenibacillaceae</taxon>
        <taxon>Paenibacillus</taxon>
    </lineage>
</organism>
<dbReference type="RefSeq" id="WP_171681315.1">
    <property type="nucleotide sequence ID" value="NZ_WHNZ01000004.1"/>
</dbReference>
<dbReference type="Pfam" id="PF13730">
    <property type="entry name" value="HTH_36"/>
    <property type="match status" value="1"/>
</dbReference>
<dbReference type="InterPro" id="IPR036388">
    <property type="entry name" value="WH-like_DNA-bd_sf"/>
</dbReference>
<reference evidence="2 3" key="1">
    <citation type="submission" date="2019-10" db="EMBL/GenBank/DDBJ databases">
        <title>Description of Paenibacillus pedi sp. nov.</title>
        <authorList>
            <person name="Carlier A."/>
            <person name="Qi S."/>
        </authorList>
    </citation>
    <scope>NUCLEOTIDE SEQUENCE [LARGE SCALE GENOMIC DNA]</scope>
    <source>
        <strain evidence="2 3">LMG 31457</strain>
    </source>
</reference>
<feature type="compositionally biased region" description="Polar residues" evidence="1">
    <location>
        <begin position="86"/>
        <end position="100"/>
    </location>
</feature>
<evidence type="ECO:0000313" key="2">
    <source>
        <dbReference type="EMBL" id="NOU98420.1"/>
    </source>
</evidence>
<proteinExistence type="predicted"/>
<dbReference type="InterPro" id="IPR036390">
    <property type="entry name" value="WH_DNA-bd_sf"/>
</dbReference>
<gene>
    <name evidence="2" type="ORF">GC097_00065</name>
</gene>
<keyword evidence="3" id="KW-1185">Reference proteome</keyword>
<evidence type="ECO:0008006" key="4">
    <source>
        <dbReference type="Google" id="ProtNLM"/>
    </source>
</evidence>
<dbReference type="SUPFAM" id="SSF46785">
    <property type="entry name" value="Winged helix' DNA-binding domain"/>
    <property type="match status" value="1"/>
</dbReference>
<dbReference type="Gene3D" id="1.10.10.10">
    <property type="entry name" value="Winged helix-like DNA-binding domain superfamily/Winged helix DNA-binding domain"/>
    <property type="match status" value="1"/>
</dbReference>
<name>A0ABX1ZEY1_9BACL</name>
<dbReference type="Proteomes" id="UP000618579">
    <property type="component" value="Unassembled WGS sequence"/>
</dbReference>
<accession>A0ABX1ZEY1</accession>
<feature type="compositionally biased region" description="Polar residues" evidence="1">
    <location>
        <begin position="107"/>
        <end position="118"/>
    </location>
</feature>